<protein>
    <submittedName>
        <fullName evidence="1">Variant-specific surface protein</fullName>
    </submittedName>
</protein>
<organism evidence="1">
    <name type="scientific">Haemonchus placei</name>
    <name type="common">Barber's pole worm</name>
    <dbReference type="NCBI Taxonomy" id="6290"/>
    <lineage>
        <taxon>Eukaryota</taxon>
        <taxon>Metazoa</taxon>
        <taxon>Ecdysozoa</taxon>
        <taxon>Nematoda</taxon>
        <taxon>Chromadorea</taxon>
        <taxon>Rhabditida</taxon>
        <taxon>Rhabditina</taxon>
        <taxon>Rhabditomorpha</taxon>
        <taxon>Strongyloidea</taxon>
        <taxon>Trichostrongylidae</taxon>
        <taxon>Haemonchus</taxon>
    </lineage>
</organism>
<dbReference type="AlphaFoldDB" id="A0A0N4XAS6"/>
<reference evidence="1" key="1">
    <citation type="submission" date="2017-02" db="UniProtKB">
        <authorList>
            <consortium name="WormBaseParasite"/>
        </authorList>
    </citation>
    <scope>IDENTIFICATION</scope>
</reference>
<evidence type="ECO:0000313" key="1">
    <source>
        <dbReference type="WBParaSite" id="HPLM_0002147101-mRNA-1"/>
    </source>
</evidence>
<sequence length="49" mass="4992">LADAITLLLNYVRATGSRIDSASSFTPATPGTTGIPAGTLVCCALYALY</sequence>
<proteinExistence type="predicted"/>
<accession>A0A0N4XAS6</accession>
<name>A0A0N4XAS6_HAEPC</name>
<dbReference type="WBParaSite" id="HPLM_0002147101-mRNA-1">
    <property type="protein sequence ID" value="HPLM_0002147101-mRNA-1"/>
    <property type="gene ID" value="HPLM_0002147101"/>
</dbReference>